<sequence length="352" mass="39801">MGNKVLFFISCLGAFNGIVLGIYFLFFPRTKKLSNYFLGALFISLSLRIGKSVLYYFDTSLLLIYLQVGLSACWFIGPSLFFYIKAEVKRVKNVPRSWIWTISLIALSILAVGLVFPYQQRPDVWNQYLVKIIYAQWGIFLVMSVVTLKNTIRDAIISKQWNLSEKWPMVALLVNVIIFTCYLTALLGHSGAVYISSAVIFSVVVYAGGFILLRKRQGDDVASSKSAKYANKKIKAEDAQFMLLRLERVMEEKAVFKNANLKLHDLAVEINVPAHQLSQLLNDTVGKSFTTYVNEYRIREACKLLATNDNITIEAIGDDVGFNSKSTFFSAFKKQMGTTPAMYVRQKTNLTV</sequence>
<keyword evidence="7" id="KW-1185">Reference proteome</keyword>
<evidence type="ECO:0000313" key="6">
    <source>
        <dbReference type="EMBL" id="RAW02150.1"/>
    </source>
</evidence>
<evidence type="ECO:0000256" key="2">
    <source>
        <dbReference type="ARBA" id="ARBA00023125"/>
    </source>
</evidence>
<feature type="transmembrane region" description="Helical" evidence="4">
    <location>
        <begin position="169"/>
        <end position="187"/>
    </location>
</feature>
<dbReference type="InterPro" id="IPR009057">
    <property type="entry name" value="Homeodomain-like_sf"/>
</dbReference>
<dbReference type="RefSeq" id="WP_112745973.1">
    <property type="nucleotide sequence ID" value="NZ_QMFY01000002.1"/>
</dbReference>
<keyword evidence="4" id="KW-1133">Transmembrane helix</keyword>
<dbReference type="PROSITE" id="PS01124">
    <property type="entry name" value="HTH_ARAC_FAMILY_2"/>
    <property type="match status" value="1"/>
</dbReference>
<evidence type="ECO:0000256" key="4">
    <source>
        <dbReference type="SAM" id="Phobius"/>
    </source>
</evidence>
<name>A0A364Y8H1_9BACT</name>
<gene>
    <name evidence="6" type="ORF">DQQ10_06280</name>
</gene>
<evidence type="ECO:0000259" key="5">
    <source>
        <dbReference type="PROSITE" id="PS01124"/>
    </source>
</evidence>
<dbReference type="GO" id="GO:0043565">
    <property type="term" value="F:sequence-specific DNA binding"/>
    <property type="evidence" value="ECO:0007669"/>
    <property type="project" value="InterPro"/>
</dbReference>
<dbReference type="Proteomes" id="UP000251889">
    <property type="component" value="Unassembled WGS sequence"/>
</dbReference>
<feature type="transmembrane region" description="Helical" evidence="4">
    <location>
        <begin position="193"/>
        <end position="213"/>
    </location>
</feature>
<protein>
    <submittedName>
        <fullName evidence="6">AraC family transcriptional regulator</fullName>
    </submittedName>
</protein>
<feature type="transmembrane region" description="Helical" evidence="4">
    <location>
        <begin position="6"/>
        <end position="26"/>
    </location>
</feature>
<dbReference type="PANTHER" id="PTHR43280:SF29">
    <property type="entry name" value="ARAC-FAMILY TRANSCRIPTIONAL REGULATOR"/>
    <property type="match status" value="1"/>
</dbReference>
<dbReference type="SUPFAM" id="SSF46689">
    <property type="entry name" value="Homeodomain-like"/>
    <property type="match status" value="1"/>
</dbReference>
<dbReference type="InterPro" id="IPR018062">
    <property type="entry name" value="HTH_AraC-typ_CS"/>
</dbReference>
<keyword evidence="3" id="KW-0804">Transcription</keyword>
<dbReference type="InterPro" id="IPR018060">
    <property type="entry name" value="HTH_AraC"/>
</dbReference>
<evidence type="ECO:0000313" key="7">
    <source>
        <dbReference type="Proteomes" id="UP000251889"/>
    </source>
</evidence>
<organism evidence="6 7">
    <name type="scientific">Pseudochryseolinea flava</name>
    <dbReference type="NCBI Taxonomy" id="2059302"/>
    <lineage>
        <taxon>Bacteria</taxon>
        <taxon>Pseudomonadati</taxon>
        <taxon>Bacteroidota</taxon>
        <taxon>Cytophagia</taxon>
        <taxon>Cytophagales</taxon>
        <taxon>Fulvivirgaceae</taxon>
        <taxon>Pseudochryseolinea</taxon>
    </lineage>
</organism>
<accession>A0A364Y8H1</accession>
<keyword evidence="4" id="KW-0812">Transmembrane</keyword>
<dbReference type="Pfam" id="PF12833">
    <property type="entry name" value="HTH_18"/>
    <property type="match status" value="1"/>
</dbReference>
<dbReference type="Gene3D" id="1.10.10.60">
    <property type="entry name" value="Homeodomain-like"/>
    <property type="match status" value="2"/>
</dbReference>
<keyword evidence="2" id="KW-0238">DNA-binding</keyword>
<feature type="transmembrane region" description="Helical" evidence="4">
    <location>
        <begin position="62"/>
        <end position="86"/>
    </location>
</feature>
<dbReference type="AlphaFoldDB" id="A0A364Y8H1"/>
<feature type="domain" description="HTH araC/xylS-type" evidence="5">
    <location>
        <begin position="244"/>
        <end position="346"/>
    </location>
</feature>
<dbReference type="GO" id="GO:0003700">
    <property type="term" value="F:DNA-binding transcription factor activity"/>
    <property type="evidence" value="ECO:0007669"/>
    <property type="project" value="InterPro"/>
</dbReference>
<dbReference type="OrthoDB" id="5492415at2"/>
<dbReference type="PROSITE" id="PS00041">
    <property type="entry name" value="HTH_ARAC_FAMILY_1"/>
    <property type="match status" value="1"/>
</dbReference>
<evidence type="ECO:0000256" key="3">
    <source>
        <dbReference type="ARBA" id="ARBA00023163"/>
    </source>
</evidence>
<evidence type="ECO:0000256" key="1">
    <source>
        <dbReference type="ARBA" id="ARBA00023015"/>
    </source>
</evidence>
<dbReference type="SMART" id="SM00342">
    <property type="entry name" value="HTH_ARAC"/>
    <property type="match status" value="1"/>
</dbReference>
<keyword evidence="4" id="KW-0472">Membrane</keyword>
<dbReference type="EMBL" id="QMFY01000002">
    <property type="protein sequence ID" value="RAW02150.1"/>
    <property type="molecule type" value="Genomic_DNA"/>
</dbReference>
<reference evidence="6 7" key="1">
    <citation type="submission" date="2018-06" db="EMBL/GenBank/DDBJ databases">
        <title>Chryseolinea flavus sp. nov., a member of the phylum Bacteroidetes isolated from soil.</title>
        <authorList>
            <person name="Li Y."/>
            <person name="Wang J."/>
        </authorList>
    </citation>
    <scope>NUCLEOTIDE SEQUENCE [LARGE SCALE GENOMIC DNA]</scope>
    <source>
        <strain evidence="6 7">SDU1-6</strain>
    </source>
</reference>
<proteinExistence type="predicted"/>
<feature type="transmembrane region" description="Helical" evidence="4">
    <location>
        <begin position="128"/>
        <end position="148"/>
    </location>
</feature>
<comment type="caution">
    <text evidence="6">The sequence shown here is derived from an EMBL/GenBank/DDBJ whole genome shotgun (WGS) entry which is preliminary data.</text>
</comment>
<feature type="transmembrane region" description="Helical" evidence="4">
    <location>
        <begin position="98"/>
        <end position="116"/>
    </location>
</feature>
<keyword evidence="1" id="KW-0805">Transcription regulation</keyword>
<dbReference type="PANTHER" id="PTHR43280">
    <property type="entry name" value="ARAC-FAMILY TRANSCRIPTIONAL REGULATOR"/>
    <property type="match status" value="1"/>
</dbReference>